<evidence type="ECO:0000313" key="3">
    <source>
        <dbReference type="EMBL" id="CAD8902333.1"/>
    </source>
</evidence>
<dbReference type="InterPro" id="IPR016181">
    <property type="entry name" value="Acyl_CoA_acyltransferase"/>
</dbReference>
<feature type="domain" description="N-acetyltransferase" evidence="2">
    <location>
        <begin position="88"/>
        <end position="240"/>
    </location>
</feature>
<feature type="signal peptide" evidence="1">
    <location>
        <begin position="1"/>
        <end position="24"/>
    </location>
</feature>
<reference evidence="3" key="1">
    <citation type="submission" date="2021-01" db="EMBL/GenBank/DDBJ databases">
        <authorList>
            <person name="Corre E."/>
            <person name="Pelletier E."/>
            <person name="Niang G."/>
            <person name="Scheremetjew M."/>
            <person name="Finn R."/>
            <person name="Kale V."/>
            <person name="Holt S."/>
            <person name="Cochrane G."/>
            <person name="Meng A."/>
            <person name="Brown T."/>
            <person name="Cohen L."/>
        </authorList>
    </citation>
    <scope>NUCLEOTIDE SEQUENCE</scope>
    <source>
        <strain evidence="3">308</strain>
    </source>
</reference>
<feature type="chain" id="PRO_5030890070" description="N-acetyltransferase domain-containing protein" evidence="1">
    <location>
        <begin position="25"/>
        <end position="262"/>
    </location>
</feature>
<dbReference type="EMBL" id="HBFR01040416">
    <property type="protein sequence ID" value="CAD8902333.1"/>
    <property type="molecule type" value="Transcribed_RNA"/>
</dbReference>
<evidence type="ECO:0000256" key="1">
    <source>
        <dbReference type="SAM" id="SignalP"/>
    </source>
</evidence>
<proteinExistence type="predicted"/>
<sequence length="262" mass="29665">MSWTLLSLSKFILLSLINIRSSHAFGARSLDAIIYRPGTKTDELQISLTMAQNLMNPLGIDFKRFIVAASSTNEKELYGWAQLRPIGFSIRDASTYNSLPGSGSIEDEIEEDIWDEFEKDEVDFPNGFASLPWTKEYKNAAVASAKRRERRAYLEKKAEKEKIRGQNQLWELASVYVLPEWRKKGIGSELTRRLMEKHTKAGRKGKDVYLLTLDSTKSWYRDFGFEVTDEPPASMALEIAAGGILTKFVGGELICMRGDDGY</sequence>
<dbReference type="AlphaFoldDB" id="A0A7S1BYV7"/>
<dbReference type="SUPFAM" id="SSF55729">
    <property type="entry name" value="Acyl-CoA N-acyltransferases (Nat)"/>
    <property type="match status" value="1"/>
</dbReference>
<protein>
    <recommendedName>
        <fullName evidence="2">N-acetyltransferase domain-containing protein</fullName>
    </recommendedName>
</protein>
<dbReference type="Gene3D" id="3.40.630.30">
    <property type="match status" value="1"/>
</dbReference>
<keyword evidence="1" id="KW-0732">Signal</keyword>
<organism evidence="3">
    <name type="scientific">Corethron hystrix</name>
    <dbReference type="NCBI Taxonomy" id="216773"/>
    <lineage>
        <taxon>Eukaryota</taxon>
        <taxon>Sar</taxon>
        <taxon>Stramenopiles</taxon>
        <taxon>Ochrophyta</taxon>
        <taxon>Bacillariophyta</taxon>
        <taxon>Coscinodiscophyceae</taxon>
        <taxon>Corethrophycidae</taxon>
        <taxon>Corethrales</taxon>
        <taxon>Corethraceae</taxon>
        <taxon>Corethron</taxon>
    </lineage>
</organism>
<evidence type="ECO:0000259" key="2">
    <source>
        <dbReference type="PROSITE" id="PS51186"/>
    </source>
</evidence>
<dbReference type="CDD" id="cd04301">
    <property type="entry name" value="NAT_SF"/>
    <property type="match status" value="1"/>
</dbReference>
<dbReference type="InterPro" id="IPR000182">
    <property type="entry name" value="GNAT_dom"/>
</dbReference>
<dbReference type="PROSITE" id="PS51186">
    <property type="entry name" value="GNAT"/>
    <property type="match status" value="1"/>
</dbReference>
<dbReference type="GO" id="GO:0016747">
    <property type="term" value="F:acyltransferase activity, transferring groups other than amino-acyl groups"/>
    <property type="evidence" value="ECO:0007669"/>
    <property type="project" value="InterPro"/>
</dbReference>
<gene>
    <name evidence="3" type="ORF">CHYS00102_LOCUS29552</name>
</gene>
<dbReference type="Pfam" id="PF13508">
    <property type="entry name" value="Acetyltransf_7"/>
    <property type="match status" value="1"/>
</dbReference>
<name>A0A7S1BYV7_9STRA</name>
<accession>A0A7S1BYV7</accession>